<evidence type="ECO:0008006" key="3">
    <source>
        <dbReference type="Google" id="ProtNLM"/>
    </source>
</evidence>
<sequence length="339" mass="36131">MTTPEFRLRATDDVDLIAIVPYLLGFHPADSLVTIGVDEGRVQLTTRVDLPPTTEDASTEPFLHTAERTAAQIAATSFEAIVIGYGSADRIAAAARPLAAALTAAGVALRRMIRVDDHRYYCVTPGCIKCPPEGTPYSVAKSQLPAQATYAGMVVLPSRDSLDELIAPVTGPEQERMHVASLTALRHLATRLPAEDRNAVSAVPAELLTEGKHAVDDALHAAADGQPLSDEAAAMLHAFLLIPPVRDYAAAACDGSSAQRALWTDLTRRAEPDLAAAPASLLALTAYLGGNGALARVALQRALTAEPDYRIAHLLDDVLSTGIHPNELRRFTNTRNDNR</sequence>
<evidence type="ECO:0000313" key="2">
    <source>
        <dbReference type="Proteomes" id="UP000021053"/>
    </source>
</evidence>
<keyword evidence="2" id="KW-1185">Reference proteome</keyword>
<dbReference type="InterPro" id="IPR025447">
    <property type="entry name" value="DUF4192"/>
</dbReference>
<organism evidence="1 2">
    <name type="scientific">Cryptosporangium arvum DSM 44712</name>
    <dbReference type="NCBI Taxonomy" id="927661"/>
    <lineage>
        <taxon>Bacteria</taxon>
        <taxon>Bacillati</taxon>
        <taxon>Actinomycetota</taxon>
        <taxon>Actinomycetes</taxon>
        <taxon>Cryptosporangiales</taxon>
        <taxon>Cryptosporangiaceae</taxon>
        <taxon>Cryptosporangium</taxon>
    </lineage>
</organism>
<dbReference type="EMBL" id="JFBT01000001">
    <property type="protein sequence ID" value="EXG81982.1"/>
    <property type="molecule type" value="Genomic_DNA"/>
</dbReference>
<proteinExistence type="predicted"/>
<gene>
    <name evidence="1" type="ORF">CryarDRAFT_3109</name>
</gene>
<dbReference type="HOGENOM" id="CLU_030181_0_1_11"/>
<dbReference type="Proteomes" id="UP000021053">
    <property type="component" value="Unassembled WGS sequence"/>
</dbReference>
<name>A0A010ZXN2_9ACTN</name>
<dbReference type="AlphaFoldDB" id="A0A010ZXN2"/>
<evidence type="ECO:0000313" key="1">
    <source>
        <dbReference type="EMBL" id="EXG81982.1"/>
    </source>
</evidence>
<dbReference type="Pfam" id="PF13830">
    <property type="entry name" value="DUF4192"/>
    <property type="match status" value="1"/>
</dbReference>
<dbReference type="RefSeq" id="WP_051570255.1">
    <property type="nucleotide sequence ID" value="NZ_KK073874.1"/>
</dbReference>
<reference evidence="1 2" key="1">
    <citation type="submission" date="2013-07" db="EMBL/GenBank/DDBJ databases">
        <authorList>
            <consortium name="DOE Joint Genome Institute"/>
            <person name="Eisen J."/>
            <person name="Huntemann M."/>
            <person name="Han J."/>
            <person name="Chen A."/>
            <person name="Kyrpides N."/>
            <person name="Mavromatis K."/>
            <person name="Markowitz V."/>
            <person name="Palaniappan K."/>
            <person name="Ivanova N."/>
            <person name="Schaumberg A."/>
            <person name="Pati A."/>
            <person name="Liolios K."/>
            <person name="Nordberg H.P."/>
            <person name="Cantor M.N."/>
            <person name="Hua S.X."/>
            <person name="Woyke T."/>
        </authorList>
    </citation>
    <scope>NUCLEOTIDE SEQUENCE [LARGE SCALE GENOMIC DNA]</scope>
    <source>
        <strain evidence="1 2">DSM 44712</strain>
    </source>
</reference>
<protein>
    <recommendedName>
        <fullName evidence="3">DUF4192 domain-containing protein</fullName>
    </recommendedName>
</protein>
<dbReference type="PATRIC" id="fig|927661.3.peg.3069"/>
<accession>A0A010ZXN2</accession>
<comment type="caution">
    <text evidence="1">The sequence shown here is derived from an EMBL/GenBank/DDBJ whole genome shotgun (WGS) entry which is preliminary data.</text>
</comment>